<dbReference type="Gene3D" id="1.10.150.130">
    <property type="match status" value="1"/>
</dbReference>
<evidence type="ECO:0000313" key="12">
    <source>
        <dbReference type="EMBL" id="DAD88556.1"/>
    </source>
</evidence>
<keyword evidence="5 8" id="KW-0238">DNA-binding</keyword>
<dbReference type="InterPro" id="IPR010998">
    <property type="entry name" value="Integrase_recombinase_N"/>
</dbReference>
<dbReference type="PROSITE" id="PS51900">
    <property type="entry name" value="CB"/>
    <property type="match status" value="1"/>
</dbReference>
<evidence type="ECO:0000256" key="8">
    <source>
        <dbReference type="PROSITE-ProRule" id="PRU01248"/>
    </source>
</evidence>
<evidence type="ECO:0000256" key="7">
    <source>
        <dbReference type="ARBA" id="ARBA00023195"/>
    </source>
</evidence>
<dbReference type="GO" id="GO:0015074">
    <property type="term" value="P:DNA integration"/>
    <property type="evidence" value="ECO:0007669"/>
    <property type="project" value="InterPro"/>
</dbReference>
<evidence type="ECO:0000256" key="4">
    <source>
        <dbReference type="ARBA" id="ARBA00022801"/>
    </source>
</evidence>
<dbReference type="GO" id="GO:0003677">
    <property type="term" value="F:DNA binding"/>
    <property type="evidence" value="ECO:0007669"/>
    <property type="project" value="UniProtKB-UniRule"/>
</dbReference>
<evidence type="ECO:0000256" key="2">
    <source>
        <dbReference type="ARBA" id="ARBA00016082"/>
    </source>
</evidence>
<proteinExistence type="inferred from homology"/>
<feature type="domain" description="Core-binding (CB)" evidence="11">
    <location>
        <begin position="109"/>
        <end position="197"/>
    </location>
</feature>
<dbReference type="InterPro" id="IPR013762">
    <property type="entry name" value="Integrase-like_cat_sf"/>
</dbReference>
<evidence type="ECO:0000256" key="3">
    <source>
        <dbReference type="ARBA" id="ARBA00022679"/>
    </source>
</evidence>
<dbReference type="InterPro" id="IPR050090">
    <property type="entry name" value="Tyrosine_recombinase_XerCD"/>
</dbReference>
<dbReference type="EMBL" id="BK015042">
    <property type="protein sequence ID" value="DAD88556.1"/>
    <property type="molecule type" value="Genomic_DNA"/>
</dbReference>
<dbReference type="InterPro" id="IPR044068">
    <property type="entry name" value="CB"/>
</dbReference>
<keyword evidence="3" id="KW-0808">Transferase</keyword>
<keyword evidence="7" id="KW-0229">DNA integration</keyword>
<feature type="compositionally biased region" description="Low complexity" evidence="9">
    <location>
        <begin position="22"/>
        <end position="33"/>
    </location>
</feature>
<dbReference type="InterPro" id="IPR011010">
    <property type="entry name" value="DNA_brk_join_enz"/>
</dbReference>
<dbReference type="GO" id="GO:0006310">
    <property type="term" value="P:DNA recombination"/>
    <property type="evidence" value="ECO:0007669"/>
    <property type="project" value="UniProtKB-KW"/>
</dbReference>
<organism evidence="12">
    <name type="scientific">Siphoviridae sp. ctiMX17</name>
    <dbReference type="NCBI Taxonomy" id="2826432"/>
    <lineage>
        <taxon>Viruses</taxon>
        <taxon>Duplodnaviria</taxon>
        <taxon>Heunggongvirae</taxon>
        <taxon>Uroviricota</taxon>
        <taxon>Caudoviricetes</taxon>
    </lineage>
</organism>
<dbReference type="SUPFAM" id="SSF56349">
    <property type="entry name" value="DNA breaking-rejoining enzymes"/>
    <property type="match status" value="1"/>
</dbReference>
<evidence type="ECO:0000259" key="10">
    <source>
        <dbReference type="PROSITE" id="PS51898"/>
    </source>
</evidence>
<dbReference type="PANTHER" id="PTHR30349">
    <property type="entry name" value="PHAGE INTEGRASE-RELATED"/>
    <property type="match status" value="1"/>
</dbReference>
<reference evidence="12" key="1">
    <citation type="journal article" date="2021" name="Proc. Natl. Acad. Sci. U.S.A.">
        <title>A Catalog of Tens of Thousands of Viruses from Human Metagenomes Reveals Hidden Associations with Chronic Diseases.</title>
        <authorList>
            <person name="Tisza M.J."/>
            <person name="Buck C.B."/>
        </authorList>
    </citation>
    <scope>NUCLEOTIDE SEQUENCE</scope>
    <source>
        <strain evidence="12">CtiMX17</strain>
    </source>
</reference>
<dbReference type="Gene3D" id="1.10.443.10">
    <property type="entry name" value="Intergrase catalytic core"/>
    <property type="match status" value="1"/>
</dbReference>
<accession>A0A8S5N2A1</accession>
<dbReference type="GO" id="GO:0016787">
    <property type="term" value="F:hydrolase activity"/>
    <property type="evidence" value="ECO:0007669"/>
    <property type="project" value="UniProtKB-KW"/>
</dbReference>
<dbReference type="InterPro" id="IPR002104">
    <property type="entry name" value="Integrase_catalytic"/>
</dbReference>
<evidence type="ECO:0000256" key="9">
    <source>
        <dbReference type="SAM" id="MobiDB-lite"/>
    </source>
</evidence>
<keyword evidence="7" id="KW-1179">Viral genome integration</keyword>
<evidence type="ECO:0000256" key="5">
    <source>
        <dbReference type="ARBA" id="ARBA00023125"/>
    </source>
</evidence>
<feature type="region of interest" description="Disordered" evidence="9">
    <location>
        <begin position="1"/>
        <end position="33"/>
    </location>
</feature>
<dbReference type="GO" id="GO:0075713">
    <property type="term" value="P:establishment of integrated proviral latency"/>
    <property type="evidence" value="ECO:0007669"/>
    <property type="project" value="UniProtKB-KW"/>
</dbReference>
<keyword evidence="6" id="KW-0233">DNA recombination</keyword>
<evidence type="ECO:0000256" key="1">
    <source>
        <dbReference type="ARBA" id="ARBA00008857"/>
    </source>
</evidence>
<keyword evidence="4" id="KW-0378">Hydrolase</keyword>
<protein>
    <recommendedName>
        <fullName evidence="2">Integrase</fullName>
    </recommendedName>
</protein>
<evidence type="ECO:0000256" key="6">
    <source>
        <dbReference type="ARBA" id="ARBA00023172"/>
    </source>
</evidence>
<keyword evidence="7" id="KW-1160">Virus entry into host cell</keyword>
<feature type="domain" description="Tyr recombinase" evidence="10">
    <location>
        <begin position="218"/>
        <end position="422"/>
    </location>
</feature>
<evidence type="ECO:0000259" key="11">
    <source>
        <dbReference type="PROSITE" id="PS51900"/>
    </source>
</evidence>
<comment type="similarity">
    <text evidence="1">Belongs to the 'phage' integrase family.</text>
</comment>
<dbReference type="GO" id="GO:0044826">
    <property type="term" value="P:viral genome integration into host DNA"/>
    <property type="evidence" value="ECO:0007669"/>
    <property type="project" value="UniProtKB-KW"/>
</dbReference>
<name>A0A8S5N2A1_9CAUD</name>
<sequence length="441" mass="48523">MHRRWGRVRVDSRRGPRRRRQQQLARPCPARRAGGLPRALHPLVRVMRVEVKRDGRGVWYARPYLGKLPSGRVAKPYKSFPDAETREQAQAMADAWAAQITAGGRVSSMLLGDLLLAYNREVEAMGASPHSVRNYALYRRRYLGGLAARRADALTPMDIDEALVALLASGGKGGAPLSSTTVRCVRQYLAGAYAWMRRKGIVAANPVLDADKPAPEHPEAVALGEADLRTLSEWIARQMSGEADAWAYRRAWSFWMALHFGLRVGEVCALRPRDVEQARCRVLVSGTVASVPGRPPWRKDKPKTSKSRRAVAGTQADMAVIADYVGFRIRELGCGQWAPLASPGSQWMRPSDLSAEFARTRDMLGLDRRATFHSLRHTHASWLIASGVDLVTISERLGHADPSVTAKVYAHYLDGRDAGAAASFEAAVRSLRAPSGPAWPG</sequence>
<dbReference type="PROSITE" id="PS51898">
    <property type="entry name" value="TYR_RECOMBINASE"/>
    <property type="match status" value="1"/>
</dbReference>
<dbReference type="GO" id="GO:0016740">
    <property type="term" value="F:transferase activity"/>
    <property type="evidence" value="ECO:0007669"/>
    <property type="project" value="UniProtKB-KW"/>
</dbReference>
<dbReference type="Pfam" id="PF00589">
    <property type="entry name" value="Phage_integrase"/>
    <property type="match status" value="1"/>
</dbReference>
<dbReference type="CDD" id="cd01189">
    <property type="entry name" value="INT_ICEBs1_C_like"/>
    <property type="match status" value="1"/>
</dbReference>